<dbReference type="GO" id="GO:0004730">
    <property type="term" value="F:pseudouridylate synthase activity"/>
    <property type="evidence" value="ECO:0007669"/>
    <property type="project" value="TreeGrafter"/>
</dbReference>
<name>A0A835CJP5_9FABA</name>
<dbReference type="CDD" id="cd01941">
    <property type="entry name" value="YeiC_kinase_like"/>
    <property type="match status" value="1"/>
</dbReference>
<evidence type="ECO:0000313" key="6">
    <source>
        <dbReference type="EMBL" id="KAF7842550.1"/>
    </source>
</evidence>
<dbReference type="OrthoDB" id="198885at2759"/>
<evidence type="ECO:0000256" key="4">
    <source>
        <dbReference type="ARBA" id="ARBA00022777"/>
    </source>
</evidence>
<dbReference type="PANTHER" id="PTHR42909">
    <property type="entry name" value="ZGC:136858"/>
    <property type="match status" value="1"/>
</dbReference>
<evidence type="ECO:0000256" key="2">
    <source>
        <dbReference type="ARBA" id="ARBA00022679"/>
    </source>
</evidence>
<reference evidence="6" key="1">
    <citation type="submission" date="2020-09" db="EMBL/GenBank/DDBJ databases">
        <title>Genome-Enabled Discovery of Anthraquinone Biosynthesis in Senna tora.</title>
        <authorList>
            <person name="Kang S.-H."/>
            <person name="Pandey R.P."/>
            <person name="Lee C.-M."/>
            <person name="Sim J.-S."/>
            <person name="Jeong J.-T."/>
            <person name="Choi B.-S."/>
            <person name="Jung M."/>
            <person name="Ginzburg D."/>
            <person name="Zhao K."/>
            <person name="Won S.Y."/>
            <person name="Oh T.-J."/>
            <person name="Yu Y."/>
            <person name="Kim N.-H."/>
            <person name="Lee O.R."/>
            <person name="Lee T.-H."/>
            <person name="Bashyal P."/>
            <person name="Kim T.-S."/>
            <person name="Lee W.-H."/>
            <person name="Kawkins C."/>
            <person name="Kim C.-K."/>
            <person name="Kim J.S."/>
            <person name="Ahn B.O."/>
            <person name="Rhee S.Y."/>
            <person name="Sohng J.K."/>
        </authorList>
    </citation>
    <scope>NUCLEOTIDE SEQUENCE</scope>
    <source>
        <tissue evidence="6">Leaf</tissue>
    </source>
</reference>
<comment type="caution">
    <text evidence="6">The sequence shown here is derived from an EMBL/GenBank/DDBJ whole genome shotgun (WGS) entry which is preliminary data.</text>
</comment>
<dbReference type="Pfam" id="PF00294">
    <property type="entry name" value="PfkB"/>
    <property type="match status" value="1"/>
</dbReference>
<dbReference type="GO" id="GO:0005737">
    <property type="term" value="C:cytoplasm"/>
    <property type="evidence" value="ECO:0007669"/>
    <property type="project" value="TreeGrafter"/>
</dbReference>
<evidence type="ECO:0000256" key="3">
    <source>
        <dbReference type="ARBA" id="ARBA00022723"/>
    </source>
</evidence>
<dbReference type="InterPro" id="IPR029056">
    <property type="entry name" value="Ribokinase-like"/>
</dbReference>
<keyword evidence="4 6" id="KW-0418">Kinase</keyword>
<keyword evidence="7" id="KW-1185">Reference proteome</keyword>
<dbReference type="GO" id="GO:0016301">
    <property type="term" value="F:kinase activity"/>
    <property type="evidence" value="ECO:0007669"/>
    <property type="project" value="UniProtKB-KW"/>
</dbReference>
<keyword evidence="3" id="KW-0479">Metal-binding</keyword>
<dbReference type="SUPFAM" id="SSF53613">
    <property type="entry name" value="Ribokinase-like"/>
    <property type="match status" value="1"/>
</dbReference>
<protein>
    <submittedName>
        <fullName evidence="6">PfkB family carbohydrate kinase</fullName>
    </submittedName>
</protein>
<dbReference type="Gene3D" id="3.40.1190.20">
    <property type="match status" value="1"/>
</dbReference>
<dbReference type="GO" id="GO:0046872">
    <property type="term" value="F:metal ion binding"/>
    <property type="evidence" value="ECO:0007669"/>
    <property type="project" value="UniProtKB-KW"/>
</dbReference>
<organism evidence="6 7">
    <name type="scientific">Senna tora</name>
    <dbReference type="NCBI Taxonomy" id="362788"/>
    <lineage>
        <taxon>Eukaryota</taxon>
        <taxon>Viridiplantae</taxon>
        <taxon>Streptophyta</taxon>
        <taxon>Embryophyta</taxon>
        <taxon>Tracheophyta</taxon>
        <taxon>Spermatophyta</taxon>
        <taxon>Magnoliopsida</taxon>
        <taxon>eudicotyledons</taxon>
        <taxon>Gunneridae</taxon>
        <taxon>Pentapetalae</taxon>
        <taxon>rosids</taxon>
        <taxon>fabids</taxon>
        <taxon>Fabales</taxon>
        <taxon>Fabaceae</taxon>
        <taxon>Caesalpinioideae</taxon>
        <taxon>Cassia clade</taxon>
        <taxon>Senna</taxon>
    </lineage>
</organism>
<keyword evidence="2" id="KW-0808">Transferase</keyword>
<dbReference type="PROSITE" id="PS00583">
    <property type="entry name" value="PFKB_KINASES_1"/>
    <property type="match status" value="1"/>
</dbReference>
<comment type="similarity">
    <text evidence="1">Belongs to the carbohydrate kinase PfkB family.</text>
</comment>
<gene>
    <name evidence="6" type="ORF">G2W53_004848</name>
</gene>
<dbReference type="PANTHER" id="PTHR42909:SF1">
    <property type="entry name" value="CARBOHYDRATE KINASE PFKB DOMAIN-CONTAINING PROTEIN"/>
    <property type="match status" value="1"/>
</dbReference>
<feature type="domain" description="Carbohydrate kinase PfkB" evidence="5">
    <location>
        <begin position="15"/>
        <end position="272"/>
    </location>
</feature>
<dbReference type="InterPro" id="IPR002139">
    <property type="entry name" value="Ribo/fructo_kinase"/>
</dbReference>
<dbReference type="EMBL" id="JAAIUW010000002">
    <property type="protein sequence ID" value="KAF7842550.1"/>
    <property type="molecule type" value="Genomic_DNA"/>
</dbReference>
<accession>A0A835CJP5</accession>
<evidence type="ECO:0000256" key="1">
    <source>
        <dbReference type="ARBA" id="ARBA00010688"/>
    </source>
</evidence>
<dbReference type="InterPro" id="IPR002173">
    <property type="entry name" value="Carboh/pur_kinase_PfkB_CS"/>
</dbReference>
<dbReference type="PRINTS" id="PR00990">
    <property type="entry name" value="RIBOKINASE"/>
</dbReference>
<sequence>MLRDRKMEHNGGEAVIIGGMVLDIHANPSIPPNPGTTTPGKVHYVLGGVARNVAECMSKLGAKPYMISAIGLDMAGNLLLEQWKSAGLPTEGILKDKNIETPVVCIIFDANGESAAAVASVEAIEKHLTPEWILHFKSTIRFAPLLMVDANLNLPSLEASCKIAADSECPVWFEPVSVAKSKRITSIVKYVTFTSPNEDELIAMANALSGKDVFHPLKTKHNLSTISLFHMLKPAIWVLLEKGIQVVVLTLGSEGVILCSKGVRRCIKSPVGKTTQTGYGGQLYKTIMQKCPPNRFGVLEPDTSSRLFAVHFPSLSASVVRLTGAGDCLVGGTLTSICAGLDIMQSISVGIAVAKATVEVEANVPSAFSLATIADDAKTVYSAAKLLFHQSML</sequence>
<dbReference type="AlphaFoldDB" id="A0A835CJP5"/>
<dbReference type="InterPro" id="IPR011611">
    <property type="entry name" value="PfkB_dom"/>
</dbReference>
<evidence type="ECO:0000313" key="7">
    <source>
        <dbReference type="Proteomes" id="UP000634136"/>
    </source>
</evidence>
<dbReference type="Proteomes" id="UP000634136">
    <property type="component" value="Unassembled WGS sequence"/>
</dbReference>
<evidence type="ECO:0000259" key="5">
    <source>
        <dbReference type="Pfam" id="PF00294"/>
    </source>
</evidence>
<proteinExistence type="inferred from homology"/>
<dbReference type="GO" id="GO:0016798">
    <property type="term" value="F:hydrolase activity, acting on glycosyl bonds"/>
    <property type="evidence" value="ECO:0007669"/>
    <property type="project" value="TreeGrafter"/>
</dbReference>